<accession>A0ABR2B6C5</accession>
<evidence type="ECO:0000313" key="1">
    <source>
        <dbReference type="EMBL" id="KAK8502283.1"/>
    </source>
</evidence>
<evidence type="ECO:0000313" key="2">
    <source>
        <dbReference type="Proteomes" id="UP001472677"/>
    </source>
</evidence>
<dbReference type="Proteomes" id="UP001472677">
    <property type="component" value="Unassembled WGS sequence"/>
</dbReference>
<organism evidence="1 2">
    <name type="scientific">Hibiscus sabdariffa</name>
    <name type="common">roselle</name>
    <dbReference type="NCBI Taxonomy" id="183260"/>
    <lineage>
        <taxon>Eukaryota</taxon>
        <taxon>Viridiplantae</taxon>
        <taxon>Streptophyta</taxon>
        <taxon>Embryophyta</taxon>
        <taxon>Tracheophyta</taxon>
        <taxon>Spermatophyta</taxon>
        <taxon>Magnoliopsida</taxon>
        <taxon>eudicotyledons</taxon>
        <taxon>Gunneridae</taxon>
        <taxon>Pentapetalae</taxon>
        <taxon>rosids</taxon>
        <taxon>malvids</taxon>
        <taxon>Malvales</taxon>
        <taxon>Malvaceae</taxon>
        <taxon>Malvoideae</taxon>
        <taxon>Hibiscus</taxon>
    </lineage>
</organism>
<dbReference type="EMBL" id="JBBPBM010000173">
    <property type="protein sequence ID" value="KAK8502283.1"/>
    <property type="molecule type" value="Genomic_DNA"/>
</dbReference>
<proteinExistence type="predicted"/>
<reference evidence="1 2" key="1">
    <citation type="journal article" date="2024" name="G3 (Bethesda)">
        <title>Genome assembly of Hibiscus sabdariffa L. provides insights into metabolisms of medicinal natural products.</title>
        <authorList>
            <person name="Kim T."/>
        </authorList>
    </citation>
    <scope>NUCLEOTIDE SEQUENCE [LARGE SCALE GENOMIC DNA]</scope>
    <source>
        <strain evidence="1">TK-2024</strain>
        <tissue evidence="1">Old leaves</tissue>
    </source>
</reference>
<keyword evidence="2" id="KW-1185">Reference proteome</keyword>
<sequence length="210" mass="23896">MPSGLDDICDQHFLSVALVWGVTGFQPARRDGGSQVGERFGFVRMETQDAIDRFIECLHDFWLYGLHISHGGNVRWIWLYGIRLSMGWWGWYVGWRYLVWVLSMSCITRSGWHIAVRVVALRLVSPEEMVKGDAPMIEGVLELDSTSHQAKEFDFRNSNSNCNLDLRPDNIINEVDNVANAIVPMTNFVVQSEELLTVEVVLSKGLSHKV</sequence>
<comment type="caution">
    <text evidence="1">The sequence shown here is derived from an EMBL/GenBank/DDBJ whole genome shotgun (WGS) entry which is preliminary data.</text>
</comment>
<protein>
    <submittedName>
        <fullName evidence="1">Uncharacterized protein</fullName>
    </submittedName>
</protein>
<name>A0ABR2B6C5_9ROSI</name>
<gene>
    <name evidence="1" type="ORF">V6N12_011700</name>
</gene>